<proteinExistence type="predicted"/>
<dbReference type="AlphaFoldDB" id="A0A429ZSF8"/>
<evidence type="ECO:0000313" key="2">
    <source>
        <dbReference type="Proteomes" id="UP000287239"/>
    </source>
</evidence>
<name>A0A429ZSF8_9ENTE</name>
<evidence type="ECO:0000313" key="1">
    <source>
        <dbReference type="EMBL" id="RST96674.1"/>
    </source>
</evidence>
<dbReference type="Proteomes" id="UP000287239">
    <property type="component" value="Unassembled WGS sequence"/>
</dbReference>
<dbReference type="RefSeq" id="WP_126778951.1">
    <property type="nucleotide sequence ID" value="NZ_NGJU01000006.1"/>
</dbReference>
<organism evidence="1 2">
    <name type="scientific">Vagococcus salmoninarum</name>
    <dbReference type="NCBI Taxonomy" id="2739"/>
    <lineage>
        <taxon>Bacteria</taxon>
        <taxon>Bacillati</taxon>
        <taxon>Bacillota</taxon>
        <taxon>Bacilli</taxon>
        <taxon>Lactobacillales</taxon>
        <taxon>Enterococcaceae</taxon>
        <taxon>Vagococcus</taxon>
    </lineage>
</organism>
<dbReference type="OrthoDB" id="2361267at2"/>
<comment type="caution">
    <text evidence="1">The sequence shown here is derived from an EMBL/GenBank/DDBJ whole genome shotgun (WGS) entry which is preliminary data.</text>
</comment>
<dbReference type="GeneID" id="98567803"/>
<dbReference type="EMBL" id="NGJU01000006">
    <property type="protein sequence ID" value="RST96674.1"/>
    <property type="molecule type" value="Genomic_DNA"/>
</dbReference>
<sequence>MTLLEFIEYMESVMSSKETFYSISMDDQLARNSRRKPAKRWNEEKIERAIDMQWKELMTNVYEKVKAEKGNSLKSAWIEFIMADDFLEQLDGSIAEIEFD</sequence>
<protein>
    <submittedName>
        <fullName evidence="1">Uncharacterized protein</fullName>
    </submittedName>
</protein>
<accession>A0A429ZSF8</accession>
<gene>
    <name evidence="1" type="ORF">CBF35_05425</name>
</gene>
<keyword evidence="2" id="KW-1185">Reference proteome</keyword>
<reference evidence="1 2" key="1">
    <citation type="submission" date="2017-05" db="EMBL/GenBank/DDBJ databases">
        <title>Vagococcus spp. assemblies.</title>
        <authorList>
            <person name="Gulvik C.A."/>
        </authorList>
    </citation>
    <scope>NUCLEOTIDE SEQUENCE [LARGE SCALE GENOMIC DNA]</scope>
    <source>
        <strain evidence="1 2">NCFB 2777</strain>
    </source>
</reference>